<dbReference type="InterPro" id="IPR050330">
    <property type="entry name" value="Bact_OuterMem_StrucFunc"/>
</dbReference>
<reference evidence="4 5" key="1">
    <citation type="submission" date="2023-07" db="EMBL/GenBank/DDBJ databases">
        <title>Sequencing the genomes of 1000 actinobacteria strains.</title>
        <authorList>
            <person name="Klenk H.-P."/>
        </authorList>
    </citation>
    <scope>NUCLEOTIDE SEQUENCE [LARGE SCALE GENOMIC DNA]</scope>
    <source>
        <strain evidence="4 5">DSM 19426</strain>
    </source>
</reference>
<feature type="region of interest" description="Disordered" evidence="2">
    <location>
        <begin position="229"/>
        <end position="250"/>
    </location>
</feature>
<comment type="caution">
    <text evidence="4">The sequence shown here is derived from an EMBL/GenBank/DDBJ whole genome shotgun (WGS) entry which is preliminary data.</text>
</comment>
<evidence type="ECO:0000313" key="4">
    <source>
        <dbReference type="EMBL" id="MDR7360516.1"/>
    </source>
</evidence>
<dbReference type="InterPro" id="IPR006665">
    <property type="entry name" value="OmpA-like"/>
</dbReference>
<dbReference type="RefSeq" id="WP_310297083.1">
    <property type="nucleotide sequence ID" value="NZ_BAAAPS010000006.1"/>
</dbReference>
<dbReference type="Gene3D" id="3.30.1330.60">
    <property type="entry name" value="OmpA-like domain"/>
    <property type="match status" value="1"/>
</dbReference>
<dbReference type="Pfam" id="PF00691">
    <property type="entry name" value="OmpA"/>
    <property type="match status" value="1"/>
</dbReference>
<keyword evidence="5" id="KW-1185">Reference proteome</keyword>
<dbReference type="EMBL" id="JAVDYG010000001">
    <property type="protein sequence ID" value="MDR7360516.1"/>
    <property type="molecule type" value="Genomic_DNA"/>
</dbReference>
<dbReference type="PANTHER" id="PTHR30329">
    <property type="entry name" value="STATOR ELEMENT OF FLAGELLAR MOTOR COMPLEX"/>
    <property type="match status" value="1"/>
</dbReference>
<gene>
    <name evidence="4" type="ORF">J2S63_000069</name>
</gene>
<keyword evidence="1" id="KW-0472">Membrane</keyword>
<feature type="domain" description="OmpA-like" evidence="3">
    <location>
        <begin position="136"/>
        <end position="250"/>
    </location>
</feature>
<evidence type="ECO:0000259" key="3">
    <source>
        <dbReference type="PROSITE" id="PS51123"/>
    </source>
</evidence>
<dbReference type="InterPro" id="IPR036737">
    <property type="entry name" value="OmpA-like_sf"/>
</dbReference>
<dbReference type="Proteomes" id="UP001183648">
    <property type="component" value="Unassembled WGS sequence"/>
</dbReference>
<dbReference type="PROSITE" id="PS51123">
    <property type="entry name" value="OMPA_2"/>
    <property type="match status" value="1"/>
</dbReference>
<protein>
    <submittedName>
        <fullName evidence="4">Outer membrane protein OmpA-like peptidoglycan-associated protein</fullName>
    </submittedName>
</protein>
<proteinExistence type="predicted"/>
<evidence type="ECO:0000313" key="5">
    <source>
        <dbReference type="Proteomes" id="UP001183648"/>
    </source>
</evidence>
<name>A0ABU2BQH4_9ACTN</name>
<feature type="region of interest" description="Disordered" evidence="2">
    <location>
        <begin position="1"/>
        <end position="21"/>
    </location>
</feature>
<dbReference type="SUPFAM" id="SSF103088">
    <property type="entry name" value="OmpA-like"/>
    <property type="match status" value="1"/>
</dbReference>
<dbReference type="PANTHER" id="PTHR30329:SF21">
    <property type="entry name" value="LIPOPROTEIN YIAD-RELATED"/>
    <property type="match status" value="1"/>
</dbReference>
<sequence length="250" mass="26303">MDPGAQSADEPHGGASPGHTMSKVTERKLARHPAGSRLGWSFVLVPALVAAGAGFLGGPGVERDLEAQGQSALQAAKIRKVELQADGVFVTAKVPTSVDADRVRDLLTEVDGVAAVTVEQVFASKREERACTNLEAKLNRATRQQRVPFVGRTDRLTPAGVTMVRQAGRLVAACGSAVVYVGGHTDEATSNGPTLTLRRAQAMIRVMRKAGAPADRLVPRGYGAQYEIDKSGTPAARAKNERGSITVEGQ</sequence>
<organism evidence="4 5">
    <name type="scientific">Nocardioides marmoribigeumensis</name>
    <dbReference type="NCBI Taxonomy" id="433649"/>
    <lineage>
        <taxon>Bacteria</taxon>
        <taxon>Bacillati</taxon>
        <taxon>Actinomycetota</taxon>
        <taxon>Actinomycetes</taxon>
        <taxon>Propionibacteriales</taxon>
        <taxon>Nocardioidaceae</taxon>
        <taxon>Nocardioides</taxon>
    </lineage>
</organism>
<evidence type="ECO:0000256" key="1">
    <source>
        <dbReference type="PROSITE-ProRule" id="PRU00473"/>
    </source>
</evidence>
<accession>A0ABU2BQH4</accession>
<evidence type="ECO:0000256" key="2">
    <source>
        <dbReference type="SAM" id="MobiDB-lite"/>
    </source>
</evidence>